<dbReference type="PROSITE" id="PS00194">
    <property type="entry name" value="THIOREDOXIN_1"/>
    <property type="match status" value="1"/>
</dbReference>
<reference evidence="8" key="1">
    <citation type="submission" date="2012-12" db="EMBL/GenBank/DDBJ databases">
        <authorList>
            <person name="Hellsten U."/>
            <person name="Grimwood J."/>
            <person name="Chapman J.A."/>
            <person name="Shapiro H."/>
            <person name="Aerts A."/>
            <person name="Otillar R.P."/>
            <person name="Terry A.Y."/>
            <person name="Boore J.L."/>
            <person name="Simakov O."/>
            <person name="Marletaz F."/>
            <person name="Cho S.-J."/>
            <person name="Edsinger-Gonzales E."/>
            <person name="Havlak P."/>
            <person name="Kuo D.-H."/>
            <person name="Larsson T."/>
            <person name="Lv J."/>
            <person name="Arendt D."/>
            <person name="Savage R."/>
            <person name="Osoegawa K."/>
            <person name="de Jong P."/>
            <person name="Lindberg D.R."/>
            <person name="Seaver E.C."/>
            <person name="Weisblat D.A."/>
            <person name="Putnam N.H."/>
            <person name="Grigoriev I.V."/>
            <person name="Rokhsar D.S."/>
        </authorList>
    </citation>
    <scope>NUCLEOTIDE SEQUENCE</scope>
    <source>
        <strain evidence="8">I ESC-2004</strain>
    </source>
</reference>
<dbReference type="EMBL" id="KB298404">
    <property type="protein sequence ID" value="ELU09227.1"/>
    <property type="molecule type" value="Genomic_DNA"/>
</dbReference>
<name>R7UZ51_CAPTE</name>
<feature type="site" description="Contributes to redox potential value" evidence="3">
    <location>
        <position position="32"/>
    </location>
</feature>
<dbReference type="Proteomes" id="UP000014760">
    <property type="component" value="Unassembled WGS sequence"/>
</dbReference>
<evidence type="ECO:0000313" key="7">
    <source>
        <dbReference type="EnsemblMetazoa" id="CapteP156442"/>
    </source>
</evidence>
<evidence type="ECO:0000256" key="1">
    <source>
        <dbReference type="ARBA" id="ARBA00023157"/>
    </source>
</evidence>
<dbReference type="InterPro" id="IPR017937">
    <property type="entry name" value="Thioredoxin_CS"/>
</dbReference>
<sequence length="103" mass="11070">MVKCVGNVAEFDAQLASGATLLVDFYADWCGPCKAIAPKLEEMAQQYSSIVFLKVNVDDLDEIAARYEVSAMPTFMIFKGGKKVDTLVGANVGALNQLAAKYA</sequence>
<evidence type="ECO:0000256" key="2">
    <source>
        <dbReference type="PIRNR" id="PIRNR000077"/>
    </source>
</evidence>
<dbReference type="PRINTS" id="PR00421">
    <property type="entry name" value="THIOREDOXIN"/>
</dbReference>
<dbReference type="FunCoup" id="R7UZ51">
    <property type="interactions" value="1042"/>
</dbReference>
<feature type="disulfide bond" description="Redox-active" evidence="4">
    <location>
        <begin position="30"/>
        <end position="33"/>
    </location>
</feature>
<evidence type="ECO:0000256" key="4">
    <source>
        <dbReference type="PIRSR" id="PIRSR000077-4"/>
    </source>
</evidence>
<dbReference type="PIRSF" id="PIRSF000077">
    <property type="entry name" value="Thioredoxin"/>
    <property type="match status" value="1"/>
</dbReference>
<accession>R7UZ51</accession>
<dbReference type="NCBIfam" id="TIGR01068">
    <property type="entry name" value="thioredoxin"/>
    <property type="match status" value="1"/>
</dbReference>
<reference evidence="7" key="3">
    <citation type="submission" date="2015-06" db="UniProtKB">
        <authorList>
            <consortium name="EnsemblMetazoa"/>
        </authorList>
    </citation>
    <scope>IDENTIFICATION</scope>
</reference>
<dbReference type="HOGENOM" id="CLU_090389_14_6_1"/>
<dbReference type="EMBL" id="AMQN01006445">
    <property type="status" value="NOT_ANNOTATED_CDS"/>
    <property type="molecule type" value="Genomic_DNA"/>
</dbReference>
<dbReference type="Pfam" id="PF00085">
    <property type="entry name" value="Thioredoxin"/>
    <property type="match status" value="1"/>
</dbReference>
<evidence type="ECO:0000256" key="3">
    <source>
        <dbReference type="PIRSR" id="PIRSR000077-1"/>
    </source>
</evidence>
<dbReference type="InterPro" id="IPR036249">
    <property type="entry name" value="Thioredoxin-like_sf"/>
</dbReference>
<feature type="domain" description="Thioredoxin" evidence="5">
    <location>
        <begin position="1"/>
        <end position="103"/>
    </location>
</feature>
<evidence type="ECO:0000259" key="5">
    <source>
        <dbReference type="PROSITE" id="PS51352"/>
    </source>
</evidence>
<dbReference type="Gene3D" id="3.40.30.10">
    <property type="entry name" value="Glutaredoxin"/>
    <property type="match status" value="1"/>
</dbReference>
<dbReference type="PANTHER" id="PTHR46115">
    <property type="entry name" value="THIOREDOXIN-LIKE PROTEIN 1"/>
    <property type="match status" value="1"/>
</dbReference>
<keyword evidence="1 4" id="KW-1015">Disulfide bond</keyword>
<dbReference type="GO" id="GO:0015035">
    <property type="term" value="F:protein-disulfide reductase activity"/>
    <property type="evidence" value="ECO:0007669"/>
    <property type="project" value="InterPro"/>
</dbReference>
<feature type="site" description="Deprotonates C-terminal active site Cys" evidence="3">
    <location>
        <position position="24"/>
    </location>
</feature>
<organism evidence="6">
    <name type="scientific">Capitella teleta</name>
    <name type="common">Polychaete worm</name>
    <dbReference type="NCBI Taxonomy" id="283909"/>
    <lineage>
        <taxon>Eukaryota</taxon>
        <taxon>Metazoa</taxon>
        <taxon>Spiralia</taxon>
        <taxon>Lophotrochozoa</taxon>
        <taxon>Annelida</taxon>
        <taxon>Polychaeta</taxon>
        <taxon>Sedentaria</taxon>
        <taxon>Scolecida</taxon>
        <taxon>Capitellidae</taxon>
        <taxon>Capitella</taxon>
    </lineage>
</organism>
<evidence type="ECO:0000313" key="8">
    <source>
        <dbReference type="Proteomes" id="UP000014760"/>
    </source>
</evidence>
<proteinExistence type="inferred from homology"/>
<dbReference type="OrthoDB" id="2121326at2759"/>
<dbReference type="FunFam" id="3.40.30.10:FF:000245">
    <property type="entry name" value="Thioredoxin"/>
    <property type="match status" value="1"/>
</dbReference>
<keyword evidence="4" id="KW-0676">Redox-active center</keyword>
<reference evidence="6 8" key="2">
    <citation type="journal article" date="2013" name="Nature">
        <title>Insights into bilaterian evolution from three spiralian genomes.</title>
        <authorList>
            <person name="Simakov O."/>
            <person name="Marletaz F."/>
            <person name="Cho S.J."/>
            <person name="Edsinger-Gonzales E."/>
            <person name="Havlak P."/>
            <person name="Hellsten U."/>
            <person name="Kuo D.H."/>
            <person name="Larsson T."/>
            <person name="Lv J."/>
            <person name="Arendt D."/>
            <person name="Savage R."/>
            <person name="Osoegawa K."/>
            <person name="de Jong P."/>
            <person name="Grimwood J."/>
            <person name="Chapman J.A."/>
            <person name="Shapiro H."/>
            <person name="Aerts A."/>
            <person name="Otillar R.P."/>
            <person name="Terry A.Y."/>
            <person name="Boore J.L."/>
            <person name="Grigoriev I.V."/>
            <person name="Lindberg D.R."/>
            <person name="Seaver E.C."/>
            <person name="Weisblat D.A."/>
            <person name="Putnam N.H."/>
            <person name="Rokhsar D.S."/>
        </authorList>
    </citation>
    <scope>NUCLEOTIDE SEQUENCE</scope>
    <source>
        <strain evidence="6 8">I ESC-2004</strain>
    </source>
</reference>
<feature type="active site" description="Nucleophile" evidence="3">
    <location>
        <position position="30"/>
    </location>
</feature>
<dbReference type="AlphaFoldDB" id="R7UZ51"/>
<feature type="active site" description="Nucleophile" evidence="3">
    <location>
        <position position="33"/>
    </location>
</feature>
<protein>
    <recommendedName>
        <fullName evidence="2">Thioredoxin</fullName>
    </recommendedName>
</protein>
<dbReference type="CDD" id="cd02947">
    <property type="entry name" value="TRX_family"/>
    <property type="match status" value="1"/>
</dbReference>
<dbReference type="EnsemblMetazoa" id="CapteT156442">
    <property type="protein sequence ID" value="CapteP156442"/>
    <property type="gene ID" value="CapteG156442"/>
</dbReference>
<gene>
    <name evidence="6" type="ORF">CAPTEDRAFT_156442</name>
</gene>
<evidence type="ECO:0000313" key="6">
    <source>
        <dbReference type="EMBL" id="ELU09227.1"/>
    </source>
</evidence>
<dbReference type="InterPro" id="IPR013766">
    <property type="entry name" value="Thioredoxin_domain"/>
</dbReference>
<dbReference type="STRING" id="283909.R7UZ51"/>
<comment type="similarity">
    <text evidence="2">Belongs to the thioredoxin family.</text>
</comment>
<keyword evidence="8" id="KW-1185">Reference proteome</keyword>
<dbReference type="OMA" id="KCKVEGV"/>
<dbReference type="PROSITE" id="PS51352">
    <property type="entry name" value="THIOREDOXIN_2"/>
    <property type="match status" value="1"/>
</dbReference>
<feature type="site" description="Contributes to redox potential value" evidence="3">
    <location>
        <position position="31"/>
    </location>
</feature>
<dbReference type="InterPro" id="IPR005746">
    <property type="entry name" value="Thioredoxin"/>
</dbReference>
<dbReference type="SUPFAM" id="SSF52833">
    <property type="entry name" value="Thioredoxin-like"/>
    <property type="match status" value="1"/>
</dbReference>